<organism evidence="1 2">
    <name type="scientific">Riccia fluitans</name>
    <dbReference type="NCBI Taxonomy" id="41844"/>
    <lineage>
        <taxon>Eukaryota</taxon>
        <taxon>Viridiplantae</taxon>
        <taxon>Streptophyta</taxon>
        <taxon>Embryophyta</taxon>
        <taxon>Marchantiophyta</taxon>
        <taxon>Marchantiopsida</taxon>
        <taxon>Marchantiidae</taxon>
        <taxon>Marchantiales</taxon>
        <taxon>Ricciaceae</taxon>
        <taxon>Riccia</taxon>
    </lineage>
</organism>
<sequence>MASCSHKDLKVKAKEVKIPHLTNKNRKKMEAWGLGGLFAADWIQVHEDLVKELSGRSDQKFSFPKYEYREKPEAWTSKVWREIYNLPKVSLGGYVMKGKVQFTELQLLKLVKGDKRLRKPGVLLEQVEGNSDFSLFCQILNSVLAPVRPEHFQHNQLAFYHYIWLAITDPAVPMPDWEDAMEKTMTRQVKALGVCNEPTCLGPYFTHLYCHFHKMNNEKMEEPKK</sequence>
<dbReference type="EMBL" id="JBHFFA010000002">
    <property type="protein sequence ID" value="KAL2643295.1"/>
    <property type="molecule type" value="Genomic_DNA"/>
</dbReference>
<keyword evidence="2" id="KW-1185">Reference proteome</keyword>
<reference evidence="1 2" key="1">
    <citation type="submission" date="2024-09" db="EMBL/GenBank/DDBJ databases">
        <title>Chromosome-scale assembly of Riccia fluitans.</title>
        <authorList>
            <person name="Paukszto L."/>
            <person name="Sawicki J."/>
            <person name="Karawczyk K."/>
            <person name="Piernik-Szablinska J."/>
            <person name="Szczecinska M."/>
            <person name="Mazdziarz M."/>
        </authorList>
    </citation>
    <scope>NUCLEOTIDE SEQUENCE [LARGE SCALE GENOMIC DNA]</scope>
    <source>
        <strain evidence="1">Rf_01</strain>
        <tissue evidence="1">Aerial parts of the thallus</tissue>
    </source>
</reference>
<dbReference type="AlphaFoldDB" id="A0ABD1Z700"/>
<name>A0ABD1Z700_9MARC</name>
<dbReference type="Proteomes" id="UP001605036">
    <property type="component" value="Unassembled WGS sequence"/>
</dbReference>
<accession>A0ABD1Z700</accession>
<protein>
    <submittedName>
        <fullName evidence="1">Uncharacterized protein</fullName>
    </submittedName>
</protein>
<evidence type="ECO:0000313" key="1">
    <source>
        <dbReference type="EMBL" id="KAL2643295.1"/>
    </source>
</evidence>
<comment type="caution">
    <text evidence="1">The sequence shown here is derived from an EMBL/GenBank/DDBJ whole genome shotgun (WGS) entry which is preliminary data.</text>
</comment>
<gene>
    <name evidence="1" type="ORF">R1flu_010882</name>
</gene>
<evidence type="ECO:0000313" key="2">
    <source>
        <dbReference type="Proteomes" id="UP001605036"/>
    </source>
</evidence>
<proteinExistence type="predicted"/>